<proteinExistence type="predicted"/>
<organism evidence="1 2">
    <name type="scientific">Parascaris equorum</name>
    <name type="common">Equine roundworm</name>
    <dbReference type="NCBI Taxonomy" id="6256"/>
    <lineage>
        <taxon>Eukaryota</taxon>
        <taxon>Metazoa</taxon>
        <taxon>Ecdysozoa</taxon>
        <taxon>Nematoda</taxon>
        <taxon>Chromadorea</taxon>
        <taxon>Rhabditida</taxon>
        <taxon>Spirurina</taxon>
        <taxon>Ascaridomorpha</taxon>
        <taxon>Ascaridoidea</taxon>
        <taxon>Ascarididae</taxon>
        <taxon>Parascaris</taxon>
    </lineage>
</organism>
<reference evidence="2" key="1">
    <citation type="submission" date="2022-11" db="UniProtKB">
        <authorList>
            <consortium name="WormBaseParasite"/>
        </authorList>
    </citation>
    <scope>IDENTIFICATION</scope>
</reference>
<dbReference type="WBParaSite" id="PEQ_0000843001-mRNA-1">
    <property type="protein sequence ID" value="PEQ_0000843001-mRNA-1"/>
    <property type="gene ID" value="PEQ_0000843001"/>
</dbReference>
<accession>A0A914S285</accession>
<evidence type="ECO:0000313" key="2">
    <source>
        <dbReference type="WBParaSite" id="PEQ_0000843001-mRNA-1"/>
    </source>
</evidence>
<name>A0A914S285_PAREQ</name>
<keyword evidence="1" id="KW-1185">Reference proteome</keyword>
<dbReference type="AlphaFoldDB" id="A0A914S285"/>
<protein>
    <submittedName>
        <fullName evidence="2">Uncharacterized protein</fullName>
    </submittedName>
</protein>
<dbReference type="Proteomes" id="UP000887564">
    <property type="component" value="Unplaced"/>
</dbReference>
<evidence type="ECO:0000313" key="1">
    <source>
        <dbReference type="Proteomes" id="UP000887564"/>
    </source>
</evidence>
<sequence>MGPVGPPGQPGLQGLPGQPGTMGLALLVALCPLEQPLKNILKKLAVDTLDESVALISHLIS</sequence>
<dbReference type="Gene3D" id="1.20.5.320">
    <property type="entry name" value="6-Phosphogluconate Dehydrogenase, domain 3"/>
    <property type="match status" value="1"/>
</dbReference>